<dbReference type="InterPro" id="IPR016032">
    <property type="entry name" value="Sig_transdc_resp-reg_C-effctor"/>
</dbReference>
<evidence type="ECO:0000259" key="3">
    <source>
        <dbReference type="PROSITE" id="PS50043"/>
    </source>
</evidence>
<comment type="caution">
    <text evidence="4">The sequence shown here is derived from an EMBL/GenBank/DDBJ whole genome shotgun (WGS) entry which is preliminary data.</text>
</comment>
<dbReference type="PROSITE" id="PS50043">
    <property type="entry name" value="HTH_LUXR_2"/>
    <property type="match status" value="1"/>
</dbReference>
<feature type="domain" description="HTH luxR-type" evidence="3">
    <location>
        <begin position="869"/>
        <end position="933"/>
    </location>
</feature>
<organism evidence="4 5">
    <name type="scientific">Kitasatospora aburaviensis</name>
    <dbReference type="NCBI Taxonomy" id="67265"/>
    <lineage>
        <taxon>Bacteria</taxon>
        <taxon>Bacillati</taxon>
        <taxon>Actinomycetota</taxon>
        <taxon>Actinomycetes</taxon>
        <taxon>Kitasatosporales</taxon>
        <taxon>Streptomycetaceae</taxon>
        <taxon>Kitasatospora</taxon>
    </lineage>
</organism>
<dbReference type="SUPFAM" id="SSF46894">
    <property type="entry name" value="C-terminal effector domain of the bipartite response regulators"/>
    <property type="match status" value="1"/>
</dbReference>
<dbReference type="InterPro" id="IPR000792">
    <property type="entry name" value="Tscrpt_reg_LuxR_C"/>
</dbReference>
<keyword evidence="5" id="KW-1185">Reference proteome</keyword>
<sequence>MGRHTQDAERDAEPDAELVGRRRETELLAAALDRAADGAGGSAVLLRGESGIGKSALLDWAARRAGERGFTVLRAIGAEAEREFAFGALHQAAWPLLQASRTLTEHQRDALECALGARAGTPPSGFAVGAATLALLAGAAHDGPLLLVLDDLHWIDSSSAAVFAFLQRRCAELPLVIVGAGRPDGAAAEAWPVEPVEVRELPRPDAAALLLRNCPELAATAADRVLDEAAGNPLALVELPRQLRGEEQRGLAPLPDRLPLGRRLERMFAERLGALTPEAGRVLLLAALAAGTDAAGGVWLREVAGTGAEEALARIEAEGLAGLDPAGRLVFRHPLVRAAVISTAPESARRAAHRALAGRLAPDDPRGLVHEASAALLPDEGLAARLQEAGGRLARRGGEAEGALLLERAAALSADPAARARRLTWAAVMAARGGRLRHTAALVEEVRRAPVPPDIAPLFAYAVVYVDQSHRVDFESSAALLPAALDALTAPGAETFGGLVDQVYFKLLLAATYTGDPRAWQALERHRENVSAPGRLCHRAWSDPARTAHGAAEELRAMADGLSEEQEAGTAWLLLWTATAADTADCELWRRFTGLHGYATQGSVAKAKAYQDFLRGRWELAPVCLREAEVADELGYHCNALMFRHYYAHFLAGRGDEEGLREIERLVRPTAARARMRFVLDRLTHLRGLAALAHGRYEQAYAHFADLTPPGRLPRGLPWFHPLFFDLVEAAVHTGRRPEARAHVAAGRAVRADEISGHHAFLLAAAAAVAADDDEAEDAYRAAYAVPGAEQWVFELARLRLAHGSWLRRRHRAGARDVLRAAHHAFRRLGAGPWADRCEEELRAAGGPVGAEPAAAAATGAVVAGPAVSASAAAALTGQELRIARLAGTGLSNKEIGLRLGLSHRTVAAHLYKIFPKLGIASRAALARALGDG</sequence>
<keyword evidence="2" id="KW-0067">ATP-binding</keyword>
<dbReference type="Gene3D" id="3.40.50.300">
    <property type="entry name" value="P-loop containing nucleotide triphosphate hydrolases"/>
    <property type="match status" value="1"/>
</dbReference>
<evidence type="ECO:0000256" key="1">
    <source>
        <dbReference type="ARBA" id="ARBA00022741"/>
    </source>
</evidence>
<evidence type="ECO:0000256" key="2">
    <source>
        <dbReference type="ARBA" id="ARBA00022840"/>
    </source>
</evidence>
<dbReference type="Pfam" id="PF13191">
    <property type="entry name" value="AAA_16"/>
    <property type="match status" value="1"/>
</dbReference>
<name>A0ABW1F529_9ACTN</name>
<dbReference type="EMBL" id="JBHSOD010000057">
    <property type="protein sequence ID" value="MFC5889456.1"/>
    <property type="molecule type" value="Genomic_DNA"/>
</dbReference>
<evidence type="ECO:0000313" key="5">
    <source>
        <dbReference type="Proteomes" id="UP001596067"/>
    </source>
</evidence>
<dbReference type="SMART" id="SM00421">
    <property type="entry name" value="HTH_LUXR"/>
    <property type="match status" value="1"/>
</dbReference>
<dbReference type="Gene3D" id="1.10.10.10">
    <property type="entry name" value="Winged helix-like DNA-binding domain superfamily/Winged helix DNA-binding domain"/>
    <property type="match status" value="1"/>
</dbReference>
<dbReference type="InterPro" id="IPR027417">
    <property type="entry name" value="P-loop_NTPase"/>
</dbReference>
<dbReference type="CDD" id="cd06170">
    <property type="entry name" value="LuxR_C_like"/>
    <property type="match status" value="1"/>
</dbReference>
<dbReference type="Pfam" id="PF00196">
    <property type="entry name" value="GerE"/>
    <property type="match status" value="1"/>
</dbReference>
<protein>
    <submittedName>
        <fullName evidence="4">LuxR family transcriptional regulator</fullName>
    </submittedName>
</protein>
<dbReference type="RefSeq" id="WP_313762158.1">
    <property type="nucleotide sequence ID" value="NZ_JBHSOD010000057.1"/>
</dbReference>
<dbReference type="InterPro" id="IPR041664">
    <property type="entry name" value="AAA_16"/>
</dbReference>
<keyword evidence="1" id="KW-0547">Nucleotide-binding</keyword>
<reference evidence="5" key="1">
    <citation type="journal article" date="2019" name="Int. J. Syst. Evol. Microbiol.">
        <title>The Global Catalogue of Microorganisms (GCM) 10K type strain sequencing project: providing services to taxonomists for standard genome sequencing and annotation.</title>
        <authorList>
            <consortium name="The Broad Institute Genomics Platform"/>
            <consortium name="The Broad Institute Genome Sequencing Center for Infectious Disease"/>
            <person name="Wu L."/>
            <person name="Ma J."/>
        </authorList>
    </citation>
    <scope>NUCLEOTIDE SEQUENCE [LARGE SCALE GENOMIC DNA]</scope>
    <source>
        <strain evidence="5">CGMCC 4.1469</strain>
    </source>
</reference>
<gene>
    <name evidence="4" type="ORF">ACFP0N_31270</name>
</gene>
<dbReference type="SUPFAM" id="SSF52540">
    <property type="entry name" value="P-loop containing nucleoside triphosphate hydrolases"/>
    <property type="match status" value="1"/>
</dbReference>
<dbReference type="PANTHER" id="PTHR16305:SF35">
    <property type="entry name" value="TRANSCRIPTIONAL ACTIVATOR DOMAIN"/>
    <property type="match status" value="1"/>
</dbReference>
<dbReference type="PRINTS" id="PR00038">
    <property type="entry name" value="HTHLUXR"/>
</dbReference>
<accession>A0ABW1F529</accession>
<evidence type="ECO:0000313" key="4">
    <source>
        <dbReference type="EMBL" id="MFC5889456.1"/>
    </source>
</evidence>
<dbReference type="PANTHER" id="PTHR16305">
    <property type="entry name" value="TESTICULAR SOLUBLE ADENYLYL CYCLASE"/>
    <property type="match status" value="1"/>
</dbReference>
<proteinExistence type="predicted"/>
<dbReference type="Proteomes" id="UP001596067">
    <property type="component" value="Unassembled WGS sequence"/>
</dbReference>
<dbReference type="InterPro" id="IPR036388">
    <property type="entry name" value="WH-like_DNA-bd_sf"/>
</dbReference>